<protein>
    <recommendedName>
        <fullName evidence="2">SHSP domain-containing protein</fullName>
    </recommendedName>
</protein>
<dbReference type="CDD" id="cd06464">
    <property type="entry name" value="ACD_sHsps-like"/>
    <property type="match status" value="1"/>
</dbReference>
<dbReference type="InterPro" id="IPR008978">
    <property type="entry name" value="HSP20-like_chaperone"/>
</dbReference>
<evidence type="ECO:0000259" key="2">
    <source>
        <dbReference type="Pfam" id="PF00011"/>
    </source>
</evidence>
<dbReference type="OrthoDB" id="1431247at2759"/>
<dbReference type="SUPFAM" id="SSF49764">
    <property type="entry name" value="HSP20-like chaperones"/>
    <property type="match status" value="1"/>
</dbReference>
<dbReference type="Pfam" id="PF00011">
    <property type="entry name" value="HSP20"/>
    <property type="match status" value="1"/>
</dbReference>
<name>A0A4Z2D6E7_SCHJA</name>
<feature type="compositionally biased region" description="Polar residues" evidence="1">
    <location>
        <begin position="30"/>
        <end position="50"/>
    </location>
</feature>
<dbReference type="InterPro" id="IPR002068">
    <property type="entry name" value="A-crystallin/Hsp20_dom"/>
</dbReference>
<sequence length="329" mass="38068">MSPNSSKRHINWELSHSLPHRNSMPDSPKLRTSFTSETRHQNSSSFTNLPNDLYKSFRLKKPNSMNNQNIHRSSNQYTTTTRNPFSRSEPIYIPVRVESNQNHRSSLSNNNQAHNIRVEVVKNQSNHLKQFPKQMNHQNHYQSESQFAQNNHTHQNNEYRSLNNTTMKLQRPLQIIPITNNIENENTPINNISPYNSYANTTNRSINHNVTTNTTGTTTNNHSLTKPTKFYTQSMKVGNDVKPEDLNIHLKNGLLTIMIKQKGNNIENNQQTKIAREFLHENTIPINVDQHKLIAKLDKGILTWEAPYTTTSTLSTELIDNSDYKWDTV</sequence>
<feature type="region of interest" description="Disordered" evidence="1">
    <location>
        <begin position="15"/>
        <end position="50"/>
    </location>
</feature>
<feature type="region of interest" description="Disordered" evidence="1">
    <location>
        <begin position="63"/>
        <end position="86"/>
    </location>
</feature>
<feature type="domain" description="SHSP" evidence="2">
    <location>
        <begin position="239"/>
        <end position="311"/>
    </location>
</feature>
<evidence type="ECO:0000313" key="3">
    <source>
        <dbReference type="EMBL" id="TNN12062.1"/>
    </source>
</evidence>
<comment type="caution">
    <text evidence="3">The sequence shown here is derived from an EMBL/GenBank/DDBJ whole genome shotgun (WGS) entry which is preliminary data.</text>
</comment>
<evidence type="ECO:0000256" key="1">
    <source>
        <dbReference type="SAM" id="MobiDB-lite"/>
    </source>
</evidence>
<organism evidence="3 4">
    <name type="scientific">Schistosoma japonicum</name>
    <name type="common">Blood fluke</name>
    <dbReference type="NCBI Taxonomy" id="6182"/>
    <lineage>
        <taxon>Eukaryota</taxon>
        <taxon>Metazoa</taxon>
        <taxon>Spiralia</taxon>
        <taxon>Lophotrochozoa</taxon>
        <taxon>Platyhelminthes</taxon>
        <taxon>Trematoda</taxon>
        <taxon>Digenea</taxon>
        <taxon>Strigeidida</taxon>
        <taxon>Schistosomatoidea</taxon>
        <taxon>Schistosomatidae</taxon>
        <taxon>Schistosoma</taxon>
    </lineage>
</organism>
<dbReference type="AlphaFoldDB" id="A0A4Z2D6E7"/>
<gene>
    <name evidence="3" type="ORF">EWB00_004109</name>
</gene>
<reference evidence="3 4" key="1">
    <citation type="submission" date="2019-03" db="EMBL/GenBank/DDBJ databases">
        <title>An improved genome assembly of the fluke Schistosoma japonicum.</title>
        <authorList>
            <person name="Hu W."/>
            <person name="Luo F."/>
            <person name="Yin M."/>
            <person name="Mo X."/>
            <person name="Sun C."/>
            <person name="Wu Q."/>
            <person name="Zhu B."/>
            <person name="Xiang M."/>
            <person name="Wang J."/>
            <person name="Wang Y."/>
            <person name="Zhang T."/>
            <person name="Xu B."/>
            <person name="Zheng H."/>
            <person name="Feng Z."/>
        </authorList>
    </citation>
    <scope>NUCLEOTIDE SEQUENCE [LARGE SCALE GENOMIC DNA]</scope>
    <source>
        <strain evidence="3">HuSjv2</strain>
        <tissue evidence="3">Worms</tissue>
    </source>
</reference>
<accession>A0A4Z2D6E7</accession>
<keyword evidence="4" id="KW-1185">Reference proteome</keyword>
<dbReference type="Proteomes" id="UP000311919">
    <property type="component" value="Unassembled WGS sequence"/>
</dbReference>
<evidence type="ECO:0000313" key="4">
    <source>
        <dbReference type="Proteomes" id="UP000311919"/>
    </source>
</evidence>
<dbReference type="EMBL" id="SKCS01000270">
    <property type="protein sequence ID" value="TNN12062.1"/>
    <property type="molecule type" value="Genomic_DNA"/>
</dbReference>
<proteinExistence type="predicted"/>
<dbReference type="Gene3D" id="2.60.40.790">
    <property type="match status" value="1"/>
</dbReference>